<evidence type="ECO:0000259" key="1">
    <source>
        <dbReference type="Pfam" id="PF04015"/>
    </source>
</evidence>
<proteinExistence type="predicted"/>
<dbReference type="Pfam" id="PF04015">
    <property type="entry name" value="DUF362"/>
    <property type="match status" value="1"/>
</dbReference>
<dbReference type="InterPro" id="IPR007160">
    <property type="entry name" value="DUF362"/>
</dbReference>
<name>A0A645IPC2_9ZZZZ</name>
<accession>A0A645IPC2</accession>
<dbReference type="AlphaFoldDB" id="A0A645IPC2"/>
<protein>
    <recommendedName>
        <fullName evidence="1">DUF362 domain-containing protein</fullName>
    </recommendedName>
</protein>
<evidence type="ECO:0000313" key="2">
    <source>
        <dbReference type="EMBL" id="MPN53171.1"/>
    </source>
</evidence>
<sequence length="97" mass="10573">MDYMGRENIVYFNVANRLSVDCDCDSNPHEPEMADIGIFASLDPVALDQACVDAVYASPDAGKAALIERMESRNGIHTVETAAVLGLGSREYEMMTI</sequence>
<gene>
    <name evidence="2" type="ORF">SDC9_200835</name>
</gene>
<feature type="domain" description="DUF362" evidence="1">
    <location>
        <begin position="10"/>
        <end position="53"/>
    </location>
</feature>
<comment type="caution">
    <text evidence="2">The sequence shown here is derived from an EMBL/GenBank/DDBJ whole genome shotgun (WGS) entry which is preliminary data.</text>
</comment>
<organism evidence="2">
    <name type="scientific">bioreactor metagenome</name>
    <dbReference type="NCBI Taxonomy" id="1076179"/>
    <lineage>
        <taxon>unclassified sequences</taxon>
        <taxon>metagenomes</taxon>
        <taxon>ecological metagenomes</taxon>
    </lineage>
</organism>
<reference evidence="2" key="1">
    <citation type="submission" date="2019-08" db="EMBL/GenBank/DDBJ databases">
        <authorList>
            <person name="Kucharzyk K."/>
            <person name="Murdoch R.W."/>
            <person name="Higgins S."/>
            <person name="Loffler F."/>
        </authorList>
    </citation>
    <scope>NUCLEOTIDE SEQUENCE</scope>
</reference>
<dbReference type="EMBL" id="VSSQ01120019">
    <property type="protein sequence ID" value="MPN53171.1"/>
    <property type="molecule type" value="Genomic_DNA"/>
</dbReference>